<evidence type="ECO:0000256" key="3">
    <source>
        <dbReference type="ARBA" id="ARBA00022448"/>
    </source>
</evidence>
<protein>
    <submittedName>
        <fullName evidence="8">E2-like enzyme</fullName>
    </submittedName>
</protein>
<comment type="subcellular location">
    <subcellularLocation>
        <location evidence="1">Cytoplasm</location>
    </subcellularLocation>
</comment>
<evidence type="ECO:0000256" key="7">
    <source>
        <dbReference type="ARBA" id="ARBA00023006"/>
    </source>
</evidence>
<organism evidence="8 9">
    <name type="scientific">Tritrichomonas musculus</name>
    <dbReference type="NCBI Taxonomy" id="1915356"/>
    <lineage>
        <taxon>Eukaryota</taxon>
        <taxon>Metamonada</taxon>
        <taxon>Parabasalia</taxon>
        <taxon>Tritrichomonadida</taxon>
        <taxon>Tritrichomonadidae</taxon>
        <taxon>Tritrichomonas</taxon>
    </lineage>
</organism>
<keyword evidence="3" id="KW-0813">Transport</keyword>
<evidence type="ECO:0000256" key="1">
    <source>
        <dbReference type="ARBA" id="ARBA00004496"/>
    </source>
</evidence>
<evidence type="ECO:0000313" key="8">
    <source>
        <dbReference type="EMBL" id="KAK8893296.1"/>
    </source>
</evidence>
<name>A0ABR2KR48_9EUKA</name>
<accession>A0ABR2KR48</accession>
<dbReference type="PANTHER" id="PTHR12866">
    <property type="entry name" value="UBIQUITIN-LIKE-CONJUGATING ENZYME ATG3"/>
    <property type="match status" value="1"/>
</dbReference>
<dbReference type="EMBL" id="JAPFFF010000003">
    <property type="protein sequence ID" value="KAK8893296.1"/>
    <property type="molecule type" value="Genomic_DNA"/>
</dbReference>
<evidence type="ECO:0000256" key="4">
    <source>
        <dbReference type="ARBA" id="ARBA00022490"/>
    </source>
</evidence>
<comment type="similarity">
    <text evidence="2">Belongs to the ATG3 family.</text>
</comment>
<evidence type="ECO:0000256" key="5">
    <source>
        <dbReference type="ARBA" id="ARBA00022786"/>
    </source>
</evidence>
<dbReference type="InterPro" id="IPR007135">
    <property type="entry name" value="Atg3/Atg10"/>
</dbReference>
<comment type="caution">
    <text evidence="8">The sequence shown here is derived from an EMBL/GenBank/DDBJ whole genome shotgun (WGS) entry which is preliminary data.</text>
</comment>
<reference evidence="8 9" key="1">
    <citation type="submission" date="2024-04" db="EMBL/GenBank/DDBJ databases">
        <title>Tritrichomonas musculus Genome.</title>
        <authorList>
            <person name="Alves-Ferreira E."/>
            <person name="Grigg M."/>
            <person name="Lorenzi H."/>
            <person name="Galac M."/>
        </authorList>
    </citation>
    <scope>NUCLEOTIDE SEQUENCE [LARGE SCALE GENOMIC DNA]</scope>
    <source>
        <strain evidence="8 9">EAF2021</strain>
    </source>
</reference>
<dbReference type="Pfam" id="PF03987">
    <property type="entry name" value="Autophagy_act_C"/>
    <property type="match status" value="1"/>
</dbReference>
<keyword evidence="5" id="KW-0833">Ubl conjugation pathway</keyword>
<keyword evidence="9" id="KW-1185">Reference proteome</keyword>
<dbReference type="Proteomes" id="UP001470230">
    <property type="component" value="Unassembled WGS sequence"/>
</dbReference>
<proteinExistence type="inferred from homology"/>
<keyword evidence="4" id="KW-0963">Cytoplasm</keyword>
<keyword evidence="7" id="KW-0072">Autophagy</keyword>
<keyword evidence="6" id="KW-0653">Protein transport</keyword>
<evidence type="ECO:0000313" key="9">
    <source>
        <dbReference type="Proteomes" id="UP001470230"/>
    </source>
</evidence>
<dbReference type="PANTHER" id="PTHR12866:SF2">
    <property type="entry name" value="UBIQUITIN-LIKE-CONJUGATING ENZYME ATG3"/>
    <property type="match status" value="1"/>
</dbReference>
<sequence>MSVKNAIHQKFMKLVTPHLSIPKNSTLLKNGKITPAEFIIAGDSLISLCPNWSWQKSPDPKKVVKYLPEDKQFLMNRHLVCQDRAQDFKSVVEKEENVPGFDGWTQTGEEAKVEVVNLDEENVVDFDNLDLDDVKPDSDNEEQVKPGQCRTYDITITYDNYYNVAHVYLYGVNENGIPLTLNEMYQDISADHAEKTVTYEDHPFFSQKTLSIHPCQHHNVMLKLIERLDHPEKFSAPGYFFLFLNFIHTVIPTIDVGTPSIEFDGNTT</sequence>
<evidence type="ECO:0000256" key="6">
    <source>
        <dbReference type="ARBA" id="ARBA00022927"/>
    </source>
</evidence>
<gene>
    <name evidence="8" type="ORF">M9Y10_021713</name>
</gene>
<evidence type="ECO:0000256" key="2">
    <source>
        <dbReference type="ARBA" id="ARBA00007683"/>
    </source>
</evidence>